<evidence type="ECO:0000313" key="1">
    <source>
        <dbReference type="EMBL" id="KAK3535302.1"/>
    </source>
</evidence>
<accession>A0AAE0QW36</accession>
<organism evidence="1 2">
    <name type="scientific">Hemibagrus guttatus</name>
    <dbReference type="NCBI Taxonomy" id="175788"/>
    <lineage>
        <taxon>Eukaryota</taxon>
        <taxon>Metazoa</taxon>
        <taxon>Chordata</taxon>
        <taxon>Craniata</taxon>
        <taxon>Vertebrata</taxon>
        <taxon>Euteleostomi</taxon>
        <taxon>Actinopterygii</taxon>
        <taxon>Neopterygii</taxon>
        <taxon>Teleostei</taxon>
        <taxon>Ostariophysi</taxon>
        <taxon>Siluriformes</taxon>
        <taxon>Bagridae</taxon>
        <taxon>Hemibagrus</taxon>
    </lineage>
</organism>
<reference evidence="1" key="1">
    <citation type="submission" date="2023-06" db="EMBL/GenBank/DDBJ databases">
        <title>Male Hemibagrus guttatus genome.</title>
        <authorList>
            <person name="Bian C."/>
        </authorList>
    </citation>
    <scope>NUCLEOTIDE SEQUENCE</scope>
    <source>
        <strain evidence="1">Male_cb2023</strain>
        <tissue evidence="1">Muscle</tissue>
    </source>
</reference>
<gene>
    <name evidence="1" type="ORF">QTP70_007567</name>
</gene>
<feature type="non-terminal residue" evidence="1">
    <location>
        <position position="10"/>
    </location>
</feature>
<dbReference type="Proteomes" id="UP001274896">
    <property type="component" value="Unassembled WGS sequence"/>
</dbReference>
<protein>
    <submittedName>
        <fullName evidence="1">Uncharacterized protein</fullName>
    </submittedName>
</protein>
<name>A0AAE0QW36_9TELE</name>
<dbReference type="EMBL" id="JAUCMX010000009">
    <property type="protein sequence ID" value="KAK3535302.1"/>
    <property type="molecule type" value="Genomic_DNA"/>
</dbReference>
<comment type="caution">
    <text evidence="1">The sequence shown here is derived from an EMBL/GenBank/DDBJ whole genome shotgun (WGS) entry which is preliminary data.</text>
</comment>
<keyword evidence="2" id="KW-1185">Reference proteome</keyword>
<proteinExistence type="predicted"/>
<evidence type="ECO:0000313" key="2">
    <source>
        <dbReference type="Proteomes" id="UP001274896"/>
    </source>
</evidence>
<sequence>MEMRQDVTRR</sequence>